<dbReference type="InterPro" id="IPR039757">
    <property type="entry name" value="EIF2D"/>
</dbReference>
<dbReference type="AlphaFoldDB" id="A0A1D2VQM1"/>
<dbReference type="STRING" id="1344418.A0A1D2VQM1"/>
<dbReference type="SUPFAM" id="SSF55159">
    <property type="entry name" value="eIF1-like"/>
    <property type="match status" value="1"/>
</dbReference>
<dbReference type="GO" id="GO:0003723">
    <property type="term" value="F:RNA binding"/>
    <property type="evidence" value="ECO:0007669"/>
    <property type="project" value="EnsemblFungi"/>
</dbReference>
<evidence type="ECO:0000313" key="5">
    <source>
        <dbReference type="Proteomes" id="UP000095038"/>
    </source>
</evidence>
<accession>A0A1D2VQM1</accession>
<feature type="compositionally biased region" description="Polar residues" evidence="1">
    <location>
        <begin position="133"/>
        <end position="143"/>
    </location>
</feature>
<feature type="domain" description="DM2" evidence="3">
    <location>
        <begin position="311"/>
        <end position="397"/>
    </location>
</feature>
<dbReference type="PROSITE" id="PS51925">
    <property type="entry name" value="SWIB_MDM2"/>
    <property type="match status" value="1"/>
</dbReference>
<dbReference type="PANTHER" id="PTHR12217:SF4">
    <property type="entry name" value="EUKARYOTIC TRANSLATION INITIATION FACTOR 2D"/>
    <property type="match status" value="1"/>
</dbReference>
<dbReference type="RefSeq" id="XP_020050207.1">
    <property type="nucleotide sequence ID" value="XM_020192375.1"/>
</dbReference>
<dbReference type="PROSITE" id="PS50296">
    <property type="entry name" value="SUI1"/>
    <property type="match status" value="1"/>
</dbReference>
<dbReference type="CDD" id="cd11608">
    <property type="entry name" value="eIF2D_C"/>
    <property type="match status" value="1"/>
</dbReference>
<dbReference type="InterPro" id="IPR001950">
    <property type="entry name" value="SUI1"/>
</dbReference>
<dbReference type="PROSITE" id="PS50890">
    <property type="entry name" value="PUA"/>
    <property type="match status" value="1"/>
</dbReference>
<evidence type="ECO:0000256" key="1">
    <source>
        <dbReference type="SAM" id="MobiDB-lite"/>
    </source>
</evidence>
<dbReference type="EMBL" id="KV454475">
    <property type="protein sequence ID" value="ODV63900.1"/>
    <property type="molecule type" value="Genomic_DNA"/>
</dbReference>
<proteinExistence type="predicted"/>
<gene>
    <name evidence="4" type="ORF">ASCRUDRAFT_73644</name>
</gene>
<protein>
    <submittedName>
        <fullName evidence="4">Uncharacterized protein</fullName>
    </submittedName>
</protein>
<dbReference type="InterPro" id="IPR036877">
    <property type="entry name" value="SUI1_dom_sf"/>
</dbReference>
<dbReference type="Gene3D" id="3.30.780.10">
    <property type="entry name" value="SUI1-like domain"/>
    <property type="match status" value="1"/>
</dbReference>
<name>A0A1D2VQM1_9ASCO</name>
<dbReference type="Pfam" id="PF01253">
    <property type="entry name" value="SUI1"/>
    <property type="match status" value="1"/>
</dbReference>
<dbReference type="Gene3D" id="3.10.400.20">
    <property type="match status" value="1"/>
</dbReference>
<dbReference type="PANTHER" id="PTHR12217">
    <property type="entry name" value="EUKARYOTIC TRANSLATION INITIATION FACTOR 2D"/>
    <property type="match status" value="1"/>
</dbReference>
<evidence type="ECO:0000259" key="3">
    <source>
        <dbReference type="PROSITE" id="PS51925"/>
    </source>
</evidence>
<dbReference type="InterPro" id="IPR003121">
    <property type="entry name" value="SWIB_MDM2_domain"/>
</dbReference>
<dbReference type="SUPFAM" id="SSF47592">
    <property type="entry name" value="SWIB/MDM2 domain"/>
    <property type="match status" value="1"/>
</dbReference>
<evidence type="ECO:0000313" key="4">
    <source>
        <dbReference type="EMBL" id="ODV63900.1"/>
    </source>
</evidence>
<dbReference type="Pfam" id="PF26291">
    <property type="entry name" value="SWIB_eIF2D"/>
    <property type="match status" value="1"/>
</dbReference>
<dbReference type="GO" id="GO:0001731">
    <property type="term" value="P:formation of translation preinitiation complex"/>
    <property type="evidence" value="ECO:0007669"/>
    <property type="project" value="InterPro"/>
</dbReference>
<dbReference type="Gene3D" id="1.10.245.10">
    <property type="entry name" value="SWIB/MDM2 domain"/>
    <property type="match status" value="1"/>
</dbReference>
<dbReference type="OrthoDB" id="199771at2759"/>
<dbReference type="InterPro" id="IPR057429">
    <property type="entry name" value="WH_eIF2D"/>
</dbReference>
<dbReference type="Proteomes" id="UP000095038">
    <property type="component" value="Unassembled WGS sequence"/>
</dbReference>
<dbReference type="InterPro" id="IPR058886">
    <property type="entry name" value="SWIB_eIF2D"/>
</dbReference>
<dbReference type="FunCoup" id="A0A1D2VQM1">
    <property type="interactions" value="494"/>
</dbReference>
<dbReference type="InParanoid" id="A0A1D2VQM1"/>
<organism evidence="4 5">
    <name type="scientific">Ascoidea rubescens DSM 1968</name>
    <dbReference type="NCBI Taxonomy" id="1344418"/>
    <lineage>
        <taxon>Eukaryota</taxon>
        <taxon>Fungi</taxon>
        <taxon>Dikarya</taxon>
        <taxon>Ascomycota</taxon>
        <taxon>Saccharomycotina</taxon>
        <taxon>Saccharomycetes</taxon>
        <taxon>Ascoideaceae</taxon>
        <taxon>Ascoidea</taxon>
    </lineage>
</organism>
<feature type="region of interest" description="Disordered" evidence="1">
    <location>
        <begin position="111"/>
        <end position="160"/>
    </location>
</feature>
<dbReference type="GO" id="GO:0003743">
    <property type="term" value="F:translation initiation factor activity"/>
    <property type="evidence" value="ECO:0007669"/>
    <property type="project" value="InterPro"/>
</dbReference>
<dbReference type="InterPro" id="IPR036885">
    <property type="entry name" value="SWIB_MDM2_dom_sf"/>
</dbReference>
<dbReference type="GO" id="GO:0006364">
    <property type="term" value="P:rRNA processing"/>
    <property type="evidence" value="ECO:0007669"/>
    <property type="project" value="EnsemblFungi"/>
</dbReference>
<dbReference type="GeneID" id="30966011"/>
<reference evidence="5" key="1">
    <citation type="submission" date="2016-05" db="EMBL/GenBank/DDBJ databases">
        <title>Comparative genomics of biotechnologically important yeasts.</title>
        <authorList>
            <consortium name="DOE Joint Genome Institute"/>
            <person name="Riley R."/>
            <person name="Haridas S."/>
            <person name="Wolfe K.H."/>
            <person name="Lopes M.R."/>
            <person name="Hittinger C.T."/>
            <person name="Goker M."/>
            <person name="Salamov A."/>
            <person name="Wisecaver J."/>
            <person name="Long T.M."/>
            <person name="Aerts A.L."/>
            <person name="Barry K."/>
            <person name="Choi C."/>
            <person name="Clum A."/>
            <person name="Coughlan A.Y."/>
            <person name="Deshpande S."/>
            <person name="Douglass A.P."/>
            <person name="Hanson S.J."/>
            <person name="Klenk H.-P."/>
            <person name="Labutti K."/>
            <person name="Lapidus A."/>
            <person name="Lindquist E."/>
            <person name="Lipzen A."/>
            <person name="Meier-Kolthoff J.P."/>
            <person name="Ohm R.A."/>
            <person name="Otillar R.P."/>
            <person name="Pangilinan J."/>
            <person name="Peng Y."/>
            <person name="Rokas A."/>
            <person name="Rosa C.A."/>
            <person name="Scheuner C."/>
            <person name="Sibirny A.A."/>
            <person name="Slot J.C."/>
            <person name="Stielow J.B."/>
            <person name="Sun H."/>
            <person name="Kurtzman C.P."/>
            <person name="Blackwell M."/>
            <person name="Grigoriev I.V."/>
            <person name="Jeffries T.W."/>
        </authorList>
    </citation>
    <scope>NUCLEOTIDE SEQUENCE [LARGE SCALE GENOMIC DNA]</scope>
    <source>
        <strain evidence="5">DSM 1968</strain>
    </source>
</reference>
<dbReference type="Pfam" id="PF25304">
    <property type="entry name" value="WHD_eIF2D"/>
    <property type="match status" value="1"/>
</dbReference>
<evidence type="ECO:0000259" key="2">
    <source>
        <dbReference type="PROSITE" id="PS50296"/>
    </source>
</evidence>
<feature type="domain" description="SUI1" evidence="2">
    <location>
        <begin position="421"/>
        <end position="494"/>
    </location>
</feature>
<keyword evidence="5" id="KW-1185">Reference proteome</keyword>
<dbReference type="InterPro" id="IPR039759">
    <property type="entry name" value="eIF2D_SUI1"/>
</dbReference>
<sequence length="514" mass="57903">MLPGSLPPFDKACKKNALVAIADYKSPNVCIAVGKCLLNLHQYDDVIGKSGIAVQIIHHFDDYLKLLSKDETQIPKSIEIKDYNNSETPNQETSINKNCEKNIKGQEIVQGKDINSNEIEDENLSETKDKSEISNSKNESTGFENLIETETETETKKEKEKEKDEIEGLAEIADKLTIEETDNFFKKALFQTLYQDKIDIPINASSFMDIHIKKNLPVLSNSNLLVIKKTSWKKSAKFLKAMEKQNFLKLKGKGDDLVITGVSNRDNNEEIRTFIPYRIKKINNNSSSASNAANGKDGNKSQKPGKLILQTLWKPVSKTRGVFQAVGKPFIGYYTNKELREILVEYINKQELFHPNDKRSIVLDDTLSSIINFPKTAKSKAIGRDKIFNELLKGFTEFYRVLKPDQDENEVSPTRGKAPKVSIVAETKIGRKNVTKITNFEKFFIRSDSFAEELRVKCSGSTTIGPCVQNPNLLEVAVQGSHIKLVTELLISKGLDASWITSEDKTKSKKKKQT</sequence>